<sequence>MVGPGPLWSNRSTQVNPINQTHHPYLKEQQSSKVAEQQSSRVSAKSKKRISATSSMNQSQIASNISGSGHHFKNKG</sequence>
<dbReference type="Proteomes" id="UP001497516">
    <property type="component" value="Chromosome 7"/>
</dbReference>
<feature type="compositionally biased region" description="Polar residues" evidence="1">
    <location>
        <begin position="51"/>
        <end position="67"/>
    </location>
</feature>
<dbReference type="AlphaFoldDB" id="A0AAV2FW20"/>
<proteinExistence type="predicted"/>
<name>A0AAV2FW20_9ROSI</name>
<organism evidence="2 3">
    <name type="scientific">Linum trigynum</name>
    <dbReference type="NCBI Taxonomy" id="586398"/>
    <lineage>
        <taxon>Eukaryota</taxon>
        <taxon>Viridiplantae</taxon>
        <taxon>Streptophyta</taxon>
        <taxon>Embryophyta</taxon>
        <taxon>Tracheophyta</taxon>
        <taxon>Spermatophyta</taxon>
        <taxon>Magnoliopsida</taxon>
        <taxon>eudicotyledons</taxon>
        <taxon>Gunneridae</taxon>
        <taxon>Pentapetalae</taxon>
        <taxon>rosids</taxon>
        <taxon>fabids</taxon>
        <taxon>Malpighiales</taxon>
        <taxon>Linaceae</taxon>
        <taxon>Linum</taxon>
    </lineage>
</organism>
<evidence type="ECO:0000313" key="2">
    <source>
        <dbReference type="EMBL" id="CAL1401585.1"/>
    </source>
</evidence>
<reference evidence="2 3" key="1">
    <citation type="submission" date="2024-04" db="EMBL/GenBank/DDBJ databases">
        <authorList>
            <person name="Fracassetti M."/>
        </authorList>
    </citation>
    <scope>NUCLEOTIDE SEQUENCE [LARGE SCALE GENOMIC DNA]</scope>
</reference>
<gene>
    <name evidence="2" type="ORF">LTRI10_LOCUS41633</name>
</gene>
<evidence type="ECO:0000313" key="3">
    <source>
        <dbReference type="Proteomes" id="UP001497516"/>
    </source>
</evidence>
<evidence type="ECO:0000256" key="1">
    <source>
        <dbReference type="SAM" id="MobiDB-lite"/>
    </source>
</evidence>
<feature type="compositionally biased region" description="Polar residues" evidence="1">
    <location>
        <begin position="9"/>
        <end position="43"/>
    </location>
</feature>
<protein>
    <submittedName>
        <fullName evidence="2">Uncharacterized protein</fullName>
    </submittedName>
</protein>
<dbReference type="EMBL" id="OZ034820">
    <property type="protein sequence ID" value="CAL1401585.1"/>
    <property type="molecule type" value="Genomic_DNA"/>
</dbReference>
<accession>A0AAV2FW20</accession>
<keyword evidence="3" id="KW-1185">Reference proteome</keyword>
<feature type="region of interest" description="Disordered" evidence="1">
    <location>
        <begin position="1"/>
        <end position="76"/>
    </location>
</feature>